<evidence type="ECO:0000313" key="1">
    <source>
        <dbReference type="EMBL" id="KAG8464467.1"/>
    </source>
</evidence>
<keyword evidence="2" id="KW-1185">Reference proteome</keyword>
<sequence length="659" mass="70797">MASDEDEARRALPRSVVKRRQCALALALALGLLLVLAPSIGRAEGRRALAAVAEPRAVPTGCNLTRAASIVLLRGCGPTSRSTGEGVSCRADLGVPELLSRPVEERFDPALRNPCTRAGSVRYCIPYFYVIGAFHGGVRDLFARIGMHEGVLRYGADGAPPSTAAQRPLGSAEFFSETHPWDRMLWRGCDWGNCPRRRGAGAEPIPLDQLPGLLPPTVVPKPAAAPARSPRAAAGRIFGEAAPATLTFTWSSTHSLLHEAWSAVVAACVPAAPRTDEHAKQLCFLKARHAQLRWEAETLGAAARGGDGAASAHATDVAPLALTVPWLMRAVHGTERVRFIALLREPASRLFSAFWFWPQYRRRYGHSADGFDAYAREMVEAFNACVDAVTLVASAADANAKAAHAARQAGPTEQPAGRASLSTGYTDEMLEQLRARFARSGRTPRAARALPERHVLESCAMDFDSLSRSTQEVYYHADQLLRSLYVAFVPTWLDAFGDRALLALRAEDYWATPRAQLAVVFKFLGLAPPSEAQWEALLARPVLRAHGSENATYWGDKAVVNFVVQRPAPVARGARVPGAGSTRVRAPMRGDTAELLHAFFAPYNAELARLLRDDRFLWRDVAHLAGVAAGRDTAQPTGGGAATGQGVHAGVGAAVAPHA</sequence>
<proteinExistence type="predicted"/>
<dbReference type="Gene3D" id="3.40.50.300">
    <property type="entry name" value="P-loop containing nucleotide triphosphate hydrolases"/>
    <property type="match status" value="1"/>
</dbReference>
<reference evidence="1" key="1">
    <citation type="submission" date="2021-05" db="EMBL/GenBank/DDBJ databases">
        <title>The genome of the haptophyte Pavlova lutheri (Diacronema luteri, Pavlovales) - a model for lipid biosynthesis in eukaryotic algae.</title>
        <authorList>
            <person name="Hulatt C.J."/>
            <person name="Posewitz M.C."/>
        </authorList>
    </citation>
    <scope>NUCLEOTIDE SEQUENCE</scope>
    <source>
        <strain evidence="1">NIVA-4/92</strain>
    </source>
</reference>
<dbReference type="OrthoDB" id="526228at2759"/>
<dbReference type="GO" id="GO:0019319">
    <property type="term" value="P:hexose biosynthetic process"/>
    <property type="evidence" value="ECO:0007669"/>
    <property type="project" value="TreeGrafter"/>
</dbReference>
<dbReference type="GO" id="GO:0050659">
    <property type="term" value="F:N-acetylgalactosamine 4-sulfate 6-O-sulfotransferase activity"/>
    <property type="evidence" value="ECO:0007669"/>
    <property type="project" value="TreeGrafter"/>
</dbReference>
<comment type="caution">
    <text evidence="1">The sequence shown here is derived from an EMBL/GenBank/DDBJ whole genome shotgun (WGS) entry which is preliminary data.</text>
</comment>
<dbReference type="InterPro" id="IPR052654">
    <property type="entry name" value="CS_Sulfotransferase"/>
</dbReference>
<gene>
    <name evidence="1" type="ORF">KFE25_003530</name>
</gene>
<dbReference type="Proteomes" id="UP000751190">
    <property type="component" value="Unassembled WGS sequence"/>
</dbReference>
<accession>A0A8J6C7G1</accession>
<dbReference type="InterPro" id="IPR027417">
    <property type="entry name" value="P-loop_NTPase"/>
</dbReference>
<organism evidence="1 2">
    <name type="scientific">Diacronema lutheri</name>
    <name type="common">Unicellular marine alga</name>
    <name type="synonym">Monochrysis lutheri</name>
    <dbReference type="NCBI Taxonomy" id="2081491"/>
    <lineage>
        <taxon>Eukaryota</taxon>
        <taxon>Haptista</taxon>
        <taxon>Haptophyta</taxon>
        <taxon>Pavlovophyceae</taxon>
        <taxon>Pavlovales</taxon>
        <taxon>Pavlovaceae</taxon>
        <taxon>Diacronema</taxon>
    </lineage>
</organism>
<evidence type="ECO:0000313" key="2">
    <source>
        <dbReference type="Proteomes" id="UP000751190"/>
    </source>
</evidence>
<dbReference type="PANTHER" id="PTHR15723:SF0">
    <property type="entry name" value="CARBOHYDRATE SULFOTRANSFERASE 15"/>
    <property type="match status" value="1"/>
</dbReference>
<dbReference type="AlphaFoldDB" id="A0A8J6C7G1"/>
<protein>
    <submittedName>
        <fullName evidence="1">Uncharacterized protein</fullName>
    </submittedName>
</protein>
<dbReference type="SUPFAM" id="SSF52540">
    <property type="entry name" value="P-loop containing nucleoside triphosphate hydrolases"/>
    <property type="match status" value="1"/>
</dbReference>
<dbReference type="PANTHER" id="PTHR15723">
    <property type="entry name" value="CARBOHYDRATE SULFOTRANSFERASE 15"/>
    <property type="match status" value="1"/>
</dbReference>
<dbReference type="EMBL" id="JAGTXO010000013">
    <property type="protein sequence ID" value="KAG8464467.1"/>
    <property type="molecule type" value="Genomic_DNA"/>
</dbReference>
<name>A0A8J6C7G1_DIALT</name>